<reference evidence="1" key="1">
    <citation type="submission" date="2021-08" db="EMBL/GenBank/DDBJ databases">
        <title>The first chromosome-level gecko genome reveals the dynamic sex chromosomes of Neotropical dwarf geckos (Sphaerodactylidae: Sphaerodactylus).</title>
        <authorList>
            <person name="Pinto B.J."/>
            <person name="Keating S.E."/>
            <person name="Gamble T."/>
        </authorList>
    </citation>
    <scope>NUCLEOTIDE SEQUENCE</scope>
    <source>
        <strain evidence="1">TG3544</strain>
    </source>
</reference>
<protein>
    <submittedName>
        <fullName evidence="1">Uncharacterized protein</fullName>
    </submittedName>
</protein>
<evidence type="ECO:0000313" key="1">
    <source>
        <dbReference type="EMBL" id="KAH7991782.1"/>
    </source>
</evidence>
<keyword evidence="2" id="KW-1185">Reference proteome</keyword>
<sequence length="131" mass="15142">MCSRPDGIGTVTVEEKERFEEIKERLRLLLENQITHFRYCFPFGRPEGALKATLSLLERVLMKDIVTPVPQEEVKAVIRKCLEQAALINYTRLSEYAKIEGKKREMYEHPVFCLASQVMDLTIQNQKDAAP</sequence>
<accession>A0ACB8EGQ0</accession>
<evidence type="ECO:0000313" key="2">
    <source>
        <dbReference type="Proteomes" id="UP000827872"/>
    </source>
</evidence>
<gene>
    <name evidence="1" type="ORF">K3G42_011542</name>
</gene>
<proteinExistence type="predicted"/>
<comment type="caution">
    <text evidence="1">The sequence shown here is derived from an EMBL/GenBank/DDBJ whole genome shotgun (WGS) entry which is preliminary data.</text>
</comment>
<name>A0ACB8EGQ0_9SAUR</name>
<dbReference type="EMBL" id="CM037616">
    <property type="protein sequence ID" value="KAH7991782.1"/>
    <property type="molecule type" value="Genomic_DNA"/>
</dbReference>
<dbReference type="Proteomes" id="UP000827872">
    <property type="component" value="Linkage Group LG03"/>
</dbReference>
<organism evidence="1 2">
    <name type="scientific">Sphaerodactylus townsendi</name>
    <dbReference type="NCBI Taxonomy" id="933632"/>
    <lineage>
        <taxon>Eukaryota</taxon>
        <taxon>Metazoa</taxon>
        <taxon>Chordata</taxon>
        <taxon>Craniata</taxon>
        <taxon>Vertebrata</taxon>
        <taxon>Euteleostomi</taxon>
        <taxon>Lepidosauria</taxon>
        <taxon>Squamata</taxon>
        <taxon>Bifurcata</taxon>
        <taxon>Gekkota</taxon>
        <taxon>Sphaerodactylidae</taxon>
        <taxon>Sphaerodactylus</taxon>
    </lineage>
</organism>